<dbReference type="InterPro" id="IPR036286">
    <property type="entry name" value="LexA/Signal_pep-like_sf"/>
</dbReference>
<sequence>MVSVSTWFRYIANKLDYSVSLSYKSYKGGLINDKEVIDSVWKNLFQGKLTFLHWNKGQEMAPTIGDQGGTLLVRKLPAADPMRVFVGDVVLLKDPEKSDNFLVRRLAAIEGYEMASTDEKDEPFVLDKDECWVLADNEKLKAKEANDSRNFGPISMTSIVGRVIYCLQTAVDHGPVQNRCGNRIIGSSFATRKQDAGFFQFGVSTLFGYGSSEGRCLLCSGISGRAVAVSPCSLHSVRYNHSQAQFGKMKCSFRVSSTVCRSSGGHRRNPDFSRPNKQVSRNRNKQNEERSGFENLDESDLLTSKNGSLLSFSGTPKFQATATTGPREEEIVELFRKVQTQLRERAAAKEDIKVEASQGKGRENETVDSLLKLLRKHSTGQGKKINSNVSIGNFNLDQPENGAYKKAKSTSSFNSSKKERNNTLEPNNSFSRPPSNFRRKSPQSKDELLHQMAIAGYVDAVKALCSEGASLEWIDREGKTPLIVACMDSGLYNVAKVLIEMGANVDAYRPVLCFVNKNGAKVHLLLAGRHAGTPLHHAVKRGQEQTVKLLLSSGANALVRNDDCQTALDVARIKRNINVVRAIESHIGYFNGCLREFYGPGFLKAFAPQFLSRKIWAAVIPQGSSNPKKLELAIYPCSQDAQPRTVIALWNAKIEEPNFNQPDPELTIFDQSTKTQYRLASANEGDKQQLHWLYDACSGIPQVMPLPMSGNPPTTVPVVGHQTSADAVGLAMSIGGSIQSTEGDNPLHLNTHQSSEVIDANSWEDPVRGDSHNGWGVTAVSKHSAASSSGWMDEAPEEDHNGRGVTAVSKHSAASSSGWMDEAPEEDHNGRGVTAVSKHSAASSSGWMDEAPEEDHNGWGVTAVSKHSAASSSGWMDETPEEDHNGWGVTAVSKHSAASSSGWMDEAPEEDYDGCTVPNMGPSGSQGHVQTRYNIPPVSENSGGNTASVPSAPPIPDEALDEGPIHYPSIDFSKLDLSVPAVELGASVTSDVNEGGTSSSCIICWEAPVEGACVPCGHMAGCMPCLSEIKATKGVCPVCRSNINQVIRIYAV</sequence>
<evidence type="ECO:0000256" key="3">
    <source>
        <dbReference type="SAM" id="MobiDB-lite"/>
    </source>
</evidence>
<dbReference type="PANTHER" id="PTHR47040:SF1">
    <property type="entry name" value="MITOCHONDRIAL ATP-INDEPENDENT INNER MEMBRANE PROTEASE SUBUNIT 2"/>
    <property type="match status" value="1"/>
</dbReference>
<feature type="region of interest" description="Disordered" evidence="3">
    <location>
        <begin position="344"/>
        <end position="364"/>
    </location>
</feature>
<dbReference type="Gene3D" id="3.30.40.10">
    <property type="entry name" value="Zinc/RING finger domain, C3HC4 (zinc finger)"/>
    <property type="match status" value="1"/>
</dbReference>
<feature type="repeat" description="ANK" evidence="1">
    <location>
        <begin position="477"/>
        <end position="510"/>
    </location>
</feature>
<evidence type="ECO:0000256" key="2">
    <source>
        <dbReference type="PROSITE-ProRule" id="PRU00175"/>
    </source>
</evidence>
<feature type="region of interest" description="Disordered" evidence="3">
    <location>
        <begin position="837"/>
        <end position="856"/>
    </location>
</feature>
<feature type="region of interest" description="Disordered" evidence="3">
    <location>
        <begin position="260"/>
        <end position="298"/>
    </location>
</feature>
<dbReference type="SMART" id="SM00248">
    <property type="entry name" value="ANK"/>
    <property type="match status" value="4"/>
</dbReference>
<evidence type="ECO:0000313" key="5">
    <source>
        <dbReference type="EMBL" id="VFU38629.1"/>
    </source>
</evidence>
<dbReference type="InterPro" id="IPR053307">
    <property type="entry name" value="Mitochondrial_IM_protease"/>
</dbReference>
<dbReference type="CDD" id="cd06530">
    <property type="entry name" value="S26_SPase_I"/>
    <property type="match status" value="1"/>
</dbReference>
<dbReference type="SUPFAM" id="SSF48403">
    <property type="entry name" value="Ankyrin repeat"/>
    <property type="match status" value="1"/>
</dbReference>
<dbReference type="Gene3D" id="1.25.40.20">
    <property type="entry name" value="Ankyrin repeat-containing domain"/>
    <property type="match status" value="1"/>
</dbReference>
<feature type="region of interest" description="Disordered" evidence="3">
    <location>
        <begin position="402"/>
        <end position="445"/>
    </location>
</feature>
<dbReference type="CDD" id="cd23129">
    <property type="entry name" value="RING-HC_XBAT35-like"/>
    <property type="match status" value="1"/>
</dbReference>
<feature type="repeat" description="ANK" evidence="1">
    <location>
        <begin position="530"/>
        <end position="562"/>
    </location>
</feature>
<dbReference type="InterPro" id="IPR002110">
    <property type="entry name" value="Ankyrin_rpt"/>
</dbReference>
<dbReference type="InterPro" id="IPR036770">
    <property type="entry name" value="Ankyrin_rpt-contain_sf"/>
</dbReference>
<keyword evidence="2" id="KW-0862">Zinc</keyword>
<feature type="domain" description="RING-type" evidence="4">
    <location>
        <begin position="1001"/>
        <end position="1040"/>
    </location>
</feature>
<feature type="compositionally biased region" description="Polar residues" evidence="3">
    <location>
        <begin position="423"/>
        <end position="434"/>
    </location>
</feature>
<dbReference type="PROSITE" id="PS50089">
    <property type="entry name" value="ZF_RING_2"/>
    <property type="match status" value="1"/>
</dbReference>
<reference evidence="5" key="1">
    <citation type="submission" date="2019-03" db="EMBL/GenBank/DDBJ databases">
        <authorList>
            <person name="Mank J."/>
            <person name="Almeida P."/>
        </authorList>
    </citation>
    <scope>NUCLEOTIDE SEQUENCE</scope>
    <source>
        <strain evidence="5">78183</strain>
    </source>
</reference>
<feature type="compositionally biased region" description="Polar residues" evidence="3">
    <location>
        <begin position="938"/>
        <end position="949"/>
    </location>
</feature>
<keyword evidence="1" id="KW-0040">ANK repeat</keyword>
<evidence type="ECO:0000256" key="1">
    <source>
        <dbReference type="PROSITE-ProRule" id="PRU00023"/>
    </source>
</evidence>
<dbReference type="PANTHER" id="PTHR47040">
    <property type="entry name" value="OSJNBA0068L06.9 PROTEIN"/>
    <property type="match status" value="1"/>
</dbReference>
<keyword evidence="2" id="KW-0479">Metal-binding</keyword>
<proteinExistence type="predicted"/>
<dbReference type="InterPro" id="IPR019533">
    <property type="entry name" value="Peptidase_S26"/>
</dbReference>
<dbReference type="AlphaFoldDB" id="A0A6N2LBU3"/>
<dbReference type="GO" id="GO:0004252">
    <property type="term" value="F:serine-type endopeptidase activity"/>
    <property type="evidence" value="ECO:0007669"/>
    <property type="project" value="InterPro"/>
</dbReference>
<dbReference type="SUPFAM" id="SSF57850">
    <property type="entry name" value="RING/U-box"/>
    <property type="match status" value="1"/>
</dbReference>
<organism evidence="5">
    <name type="scientific">Salix viminalis</name>
    <name type="common">Common osier</name>
    <name type="synonym">Basket willow</name>
    <dbReference type="NCBI Taxonomy" id="40686"/>
    <lineage>
        <taxon>Eukaryota</taxon>
        <taxon>Viridiplantae</taxon>
        <taxon>Streptophyta</taxon>
        <taxon>Embryophyta</taxon>
        <taxon>Tracheophyta</taxon>
        <taxon>Spermatophyta</taxon>
        <taxon>Magnoliopsida</taxon>
        <taxon>eudicotyledons</taxon>
        <taxon>Gunneridae</taxon>
        <taxon>Pentapetalae</taxon>
        <taxon>rosids</taxon>
        <taxon>fabids</taxon>
        <taxon>Malpighiales</taxon>
        <taxon>Salicaceae</taxon>
        <taxon>Saliceae</taxon>
        <taxon>Salix</taxon>
    </lineage>
</organism>
<protein>
    <recommendedName>
        <fullName evidence="4">RING-type domain-containing protein</fullName>
    </recommendedName>
</protein>
<dbReference type="PROSITE" id="PS50088">
    <property type="entry name" value="ANK_REPEAT"/>
    <property type="match status" value="2"/>
</dbReference>
<dbReference type="EMBL" id="CAADRP010001446">
    <property type="protein sequence ID" value="VFU38629.1"/>
    <property type="molecule type" value="Genomic_DNA"/>
</dbReference>
<dbReference type="InterPro" id="IPR001841">
    <property type="entry name" value="Znf_RING"/>
</dbReference>
<dbReference type="GO" id="GO:0006465">
    <property type="term" value="P:signal peptide processing"/>
    <property type="evidence" value="ECO:0007669"/>
    <property type="project" value="InterPro"/>
</dbReference>
<dbReference type="Pfam" id="PF13920">
    <property type="entry name" value="zf-C3HC4_3"/>
    <property type="match status" value="1"/>
</dbReference>
<evidence type="ECO:0000259" key="4">
    <source>
        <dbReference type="PROSITE" id="PS50089"/>
    </source>
</evidence>
<dbReference type="SUPFAM" id="SSF51306">
    <property type="entry name" value="LexA/Signal peptidase"/>
    <property type="match status" value="1"/>
</dbReference>
<dbReference type="InterPro" id="IPR013083">
    <property type="entry name" value="Znf_RING/FYVE/PHD"/>
</dbReference>
<accession>A0A6N2LBU3</accession>
<dbReference type="PROSITE" id="PS50297">
    <property type="entry name" value="ANK_REP_REGION"/>
    <property type="match status" value="2"/>
</dbReference>
<dbReference type="Pfam" id="PF12796">
    <property type="entry name" value="Ank_2"/>
    <property type="match status" value="2"/>
</dbReference>
<keyword evidence="2" id="KW-0863">Zinc-finger</keyword>
<feature type="region of interest" description="Disordered" evidence="3">
    <location>
        <begin position="938"/>
        <end position="963"/>
    </location>
</feature>
<name>A0A6N2LBU3_SALVM</name>
<dbReference type="GO" id="GO:0008270">
    <property type="term" value="F:zinc ion binding"/>
    <property type="evidence" value="ECO:0007669"/>
    <property type="project" value="UniProtKB-KW"/>
</dbReference>
<dbReference type="Gene3D" id="2.10.109.10">
    <property type="entry name" value="Umud Fragment, subunit A"/>
    <property type="match status" value="1"/>
</dbReference>
<feature type="region of interest" description="Disordered" evidence="3">
    <location>
        <begin position="809"/>
        <end position="831"/>
    </location>
</feature>
<gene>
    <name evidence="5" type="ORF">SVIM_LOCUS211725</name>
</gene>